<dbReference type="PROSITE" id="PS50016">
    <property type="entry name" value="ZF_PHD_2"/>
    <property type="match status" value="1"/>
</dbReference>
<reference evidence="7" key="1">
    <citation type="submission" date="2023-10" db="EMBL/GenBank/DDBJ databases">
        <title>Chromosome-level genome of the transformable northern wattle, Acacia crassicarpa.</title>
        <authorList>
            <person name="Massaro I."/>
            <person name="Sinha N.R."/>
            <person name="Poethig S."/>
            <person name="Leichty A.R."/>
        </authorList>
    </citation>
    <scope>NUCLEOTIDE SEQUENCE</scope>
    <source>
        <strain evidence="7">Acra3RX</strain>
        <tissue evidence="7">Leaf</tissue>
    </source>
</reference>
<dbReference type="InterPro" id="IPR019786">
    <property type="entry name" value="Zinc_finger_PHD-type_CS"/>
</dbReference>
<dbReference type="InterPro" id="IPR011011">
    <property type="entry name" value="Znf_FYVE_PHD"/>
</dbReference>
<evidence type="ECO:0000259" key="6">
    <source>
        <dbReference type="PROSITE" id="PS50016"/>
    </source>
</evidence>
<dbReference type="PANTHER" id="PTHR46309:SF1">
    <property type="entry name" value="PHD FINGER PROTEIN 12"/>
    <property type="match status" value="1"/>
</dbReference>
<evidence type="ECO:0000256" key="4">
    <source>
        <dbReference type="PROSITE-ProRule" id="PRU00146"/>
    </source>
</evidence>
<comment type="caution">
    <text evidence="7">The sequence shown here is derived from an EMBL/GenBank/DDBJ whole genome shotgun (WGS) entry which is preliminary data.</text>
</comment>
<dbReference type="Pfam" id="PF23011">
    <property type="entry name" value="PHD-1st_NSD"/>
    <property type="match status" value="1"/>
</dbReference>
<keyword evidence="8" id="KW-1185">Reference proteome</keyword>
<sequence length="144" mass="16207">MRSKSGKRKCEDVEVTERRITRGITSGKSPLLTNQKISISSASTEIDDHDKSTERPIGPDGNYYECEMCYKVGRLLCCESCPRAYHLKCLGLEAVPEGHWECPSCCDDFSKPLKYLMRDFDASKENDEPAAPKLKYSSASSKRD</sequence>
<feature type="region of interest" description="Disordered" evidence="5">
    <location>
        <begin position="124"/>
        <end position="144"/>
    </location>
</feature>
<keyword evidence="2 4" id="KW-0863">Zinc-finger</keyword>
<evidence type="ECO:0000313" key="7">
    <source>
        <dbReference type="EMBL" id="KAK4253543.1"/>
    </source>
</evidence>
<evidence type="ECO:0000313" key="8">
    <source>
        <dbReference type="Proteomes" id="UP001293593"/>
    </source>
</evidence>
<dbReference type="SUPFAM" id="SSF57903">
    <property type="entry name" value="FYVE/PHD zinc finger"/>
    <property type="match status" value="1"/>
</dbReference>
<dbReference type="InterPro" id="IPR013083">
    <property type="entry name" value="Znf_RING/FYVE/PHD"/>
</dbReference>
<dbReference type="GO" id="GO:0006357">
    <property type="term" value="P:regulation of transcription by RNA polymerase II"/>
    <property type="evidence" value="ECO:0007669"/>
    <property type="project" value="TreeGrafter"/>
</dbReference>
<evidence type="ECO:0000256" key="1">
    <source>
        <dbReference type="ARBA" id="ARBA00022723"/>
    </source>
</evidence>
<proteinExistence type="predicted"/>
<dbReference type="GO" id="GO:0008270">
    <property type="term" value="F:zinc ion binding"/>
    <property type="evidence" value="ECO:0007669"/>
    <property type="project" value="UniProtKB-KW"/>
</dbReference>
<dbReference type="InterPro" id="IPR042163">
    <property type="entry name" value="PHF12"/>
</dbReference>
<organism evidence="7 8">
    <name type="scientific">Acacia crassicarpa</name>
    <name type="common">northern wattle</name>
    <dbReference type="NCBI Taxonomy" id="499986"/>
    <lineage>
        <taxon>Eukaryota</taxon>
        <taxon>Viridiplantae</taxon>
        <taxon>Streptophyta</taxon>
        <taxon>Embryophyta</taxon>
        <taxon>Tracheophyta</taxon>
        <taxon>Spermatophyta</taxon>
        <taxon>Magnoliopsida</taxon>
        <taxon>eudicotyledons</taxon>
        <taxon>Gunneridae</taxon>
        <taxon>Pentapetalae</taxon>
        <taxon>rosids</taxon>
        <taxon>fabids</taxon>
        <taxon>Fabales</taxon>
        <taxon>Fabaceae</taxon>
        <taxon>Caesalpinioideae</taxon>
        <taxon>mimosoid clade</taxon>
        <taxon>Acacieae</taxon>
        <taxon>Acacia</taxon>
    </lineage>
</organism>
<dbReference type="InterPro" id="IPR001965">
    <property type="entry name" value="Znf_PHD"/>
</dbReference>
<dbReference type="GO" id="GO:0003714">
    <property type="term" value="F:transcription corepressor activity"/>
    <property type="evidence" value="ECO:0007669"/>
    <property type="project" value="InterPro"/>
</dbReference>
<dbReference type="AlphaFoldDB" id="A0AAE1IQI4"/>
<dbReference type="GO" id="GO:0005634">
    <property type="term" value="C:nucleus"/>
    <property type="evidence" value="ECO:0007669"/>
    <property type="project" value="TreeGrafter"/>
</dbReference>
<dbReference type="PROSITE" id="PS01359">
    <property type="entry name" value="ZF_PHD_1"/>
    <property type="match status" value="1"/>
</dbReference>
<feature type="region of interest" description="Disordered" evidence="5">
    <location>
        <begin position="39"/>
        <end position="61"/>
    </location>
</feature>
<evidence type="ECO:0000256" key="2">
    <source>
        <dbReference type="ARBA" id="ARBA00022771"/>
    </source>
</evidence>
<dbReference type="InterPro" id="IPR019787">
    <property type="entry name" value="Znf_PHD-finger"/>
</dbReference>
<dbReference type="Gene3D" id="3.30.40.10">
    <property type="entry name" value="Zinc/RING finger domain, C3HC4 (zinc finger)"/>
    <property type="match status" value="1"/>
</dbReference>
<evidence type="ECO:0000256" key="3">
    <source>
        <dbReference type="ARBA" id="ARBA00022833"/>
    </source>
</evidence>
<dbReference type="EMBL" id="JAWXYG010000015">
    <property type="protein sequence ID" value="KAK4253543.1"/>
    <property type="molecule type" value="Genomic_DNA"/>
</dbReference>
<dbReference type="Proteomes" id="UP001293593">
    <property type="component" value="Unassembled WGS sequence"/>
</dbReference>
<keyword evidence="1" id="KW-0479">Metal-binding</keyword>
<accession>A0AAE1IQI4</accession>
<dbReference type="SMART" id="SM00249">
    <property type="entry name" value="PHD"/>
    <property type="match status" value="1"/>
</dbReference>
<dbReference type="PANTHER" id="PTHR46309">
    <property type="entry name" value="PHD FINGER PROTEIN 12"/>
    <property type="match status" value="1"/>
</dbReference>
<protein>
    <recommendedName>
        <fullName evidence="6">PHD-type domain-containing protein</fullName>
    </recommendedName>
</protein>
<feature type="domain" description="PHD-type" evidence="6">
    <location>
        <begin position="63"/>
        <end position="108"/>
    </location>
</feature>
<dbReference type="InterPro" id="IPR059153">
    <property type="entry name" value="NSD_PHD-1st"/>
</dbReference>
<gene>
    <name evidence="7" type="ORF">QN277_010202</name>
</gene>
<evidence type="ECO:0000256" key="5">
    <source>
        <dbReference type="SAM" id="MobiDB-lite"/>
    </source>
</evidence>
<name>A0AAE1IQI4_9FABA</name>
<keyword evidence="3" id="KW-0862">Zinc</keyword>